<keyword evidence="2" id="KW-0677">Repeat</keyword>
<dbReference type="Gene3D" id="3.30.160.60">
    <property type="entry name" value="Classic Zinc Finger"/>
    <property type="match status" value="5"/>
</dbReference>
<proteinExistence type="predicted"/>
<feature type="domain" description="C2H2-type" evidence="6">
    <location>
        <begin position="515"/>
        <end position="545"/>
    </location>
</feature>
<dbReference type="AlphaFoldDB" id="A0A336MVQ1"/>
<dbReference type="PANTHER" id="PTHR24379:SF121">
    <property type="entry name" value="C2H2-TYPE DOMAIN-CONTAINING PROTEIN"/>
    <property type="match status" value="1"/>
</dbReference>
<evidence type="ECO:0000256" key="1">
    <source>
        <dbReference type="ARBA" id="ARBA00022723"/>
    </source>
</evidence>
<feature type="domain" description="C2H2-type" evidence="6">
    <location>
        <begin position="375"/>
        <end position="402"/>
    </location>
</feature>
<evidence type="ECO:0000313" key="7">
    <source>
        <dbReference type="EMBL" id="SSX32803.1"/>
    </source>
</evidence>
<sequence>MELICRLCLCKCENPRNMLADTDFAGKVMEVFPKIHISNKNGLTNLVCDYCHNLILQFYGYFLTVNANQDELLKKLQQVNVEEKEIFVTSIEKNEIKPELVSMEIKMSPDDNESEIELEFEEDTFMENEENISDDDQQQEVIKNVAKSKIELKNLDSLNYFEIMQLPFNFTWSLQCPMCTKRAKDPTEIKSHIISSHLKNLSIKARKIEAKRLAEKLTPSCEDCGRKCLKKPKNREEHKYIHYKIKPYKCDLCDKYATAHKEILRKHMQGHLRLYRRHGCFYCDADFASDNKRNNHIHENHADKLITCDKCGLILLGRKEAKDHLKQHMKQNESNNLMLECDRCIGGIRFPNEHVLAMHKEQHTREDNYNARKKLNCHLCERRFNSENVFKGHIRYHMENKLRACTICGKTVSKDIGRKISHHAQTHLREDRTYKCEKCDEIFTTRQFLFHHIRKVHETKEISCYRCGKMIDEYLMKRHLNSCLGIKGYRCMKCPMVFEKQSERQKHNRAVHVGYRCKKCNIQFENESQLNHHQRYGPRHDTKANRAKLEQNQQNISY</sequence>
<dbReference type="InterPro" id="IPR013087">
    <property type="entry name" value="Znf_C2H2_type"/>
</dbReference>
<dbReference type="Pfam" id="PF00096">
    <property type="entry name" value="zf-C2H2"/>
    <property type="match status" value="2"/>
</dbReference>
<dbReference type="SMART" id="SM00868">
    <property type="entry name" value="zf-AD"/>
    <property type="match status" value="1"/>
</dbReference>
<organism evidence="7">
    <name type="scientific">Culicoides sonorensis</name>
    <name type="common">Biting midge</name>
    <dbReference type="NCBI Taxonomy" id="179676"/>
    <lineage>
        <taxon>Eukaryota</taxon>
        <taxon>Metazoa</taxon>
        <taxon>Ecdysozoa</taxon>
        <taxon>Arthropoda</taxon>
        <taxon>Hexapoda</taxon>
        <taxon>Insecta</taxon>
        <taxon>Pterygota</taxon>
        <taxon>Neoptera</taxon>
        <taxon>Endopterygota</taxon>
        <taxon>Diptera</taxon>
        <taxon>Nematocera</taxon>
        <taxon>Chironomoidea</taxon>
        <taxon>Ceratopogonidae</taxon>
        <taxon>Ceratopogoninae</taxon>
        <taxon>Culicoides</taxon>
        <taxon>Monoculicoides</taxon>
    </lineage>
</organism>
<dbReference type="SUPFAM" id="SSF57667">
    <property type="entry name" value="beta-beta-alpha zinc fingers"/>
    <property type="match status" value="4"/>
</dbReference>
<feature type="domain" description="C2H2-type" evidence="6">
    <location>
        <begin position="434"/>
        <end position="462"/>
    </location>
</feature>
<dbReference type="PANTHER" id="PTHR24379">
    <property type="entry name" value="KRAB AND ZINC FINGER DOMAIN-CONTAINING"/>
    <property type="match status" value="1"/>
</dbReference>
<protein>
    <submittedName>
        <fullName evidence="7">CSON005436 protein</fullName>
    </submittedName>
</protein>
<name>A0A336MVQ1_CULSO</name>
<dbReference type="SMART" id="SM00355">
    <property type="entry name" value="ZnF_C2H2"/>
    <property type="match status" value="11"/>
</dbReference>
<dbReference type="GO" id="GO:0008270">
    <property type="term" value="F:zinc ion binding"/>
    <property type="evidence" value="ECO:0007669"/>
    <property type="project" value="UniProtKB-KW"/>
</dbReference>
<dbReference type="VEuPathDB" id="VectorBase:CSON005436"/>
<dbReference type="SUPFAM" id="SSF57716">
    <property type="entry name" value="Glucocorticoid receptor-like (DNA-binding domain)"/>
    <property type="match status" value="1"/>
</dbReference>
<dbReference type="PROSITE" id="PS00028">
    <property type="entry name" value="ZINC_FINGER_C2H2_1"/>
    <property type="match status" value="4"/>
</dbReference>
<evidence type="ECO:0000256" key="3">
    <source>
        <dbReference type="ARBA" id="ARBA00022771"/>
    </source>
</evidence>
<keyword evidence="1" id="KW-0479">Metal-binding</keyword>
<gene>
    <name evidence="7" type="primary">CSON005436</name>
</gene>
<evidence type="ECO:0000259" key="6">
    <source>
        <dbReference type="PROSITE" id="PS50157"/>
    </source>
</evidence>
<dbReference type="InterPro" id="IPR036236">
    <property type="entry name" value="Znf_C2H2_sf"/>
</dbReference>
<keyword evidence="3 5" id="KW-0863">Zinc-finger</keyword>
<dbReference type="GO" id="GO:0005634">
    <property type="term" value="C:nucleus"/>
    <property type="evidence" value="ECO:0007669"/>
    <property type="project" value="InterPro"/>
</dbReference>
<dbReference type="InterPro" id="IPR012934">
    <property type="entry name" value="Znf_AD"/>
</dbReference>
<feature type="domain" description="C2H2-type" evidence="6">
    <location>
        <begin position="489"/>
        <end position="517"/>
    </location>
</feature>
<dbReference type="Gene3D" id="3.40.1800.20">
    <property type="match status" value="1"/>
</dbReference>
<keyword evidence="4" id="KW-0862">Zinc</keyword>
<accession>A0A336MVQ1</accession>
<dbReference type="EMBL" id="UFQT01002157">
    <property type="protein sequence ID" value="SSX32803.1"/>
    <property type="molecule type" value="Genomic_DNA"/>
</dbReference>
<evidence type="ECO:0000256" key="5">
    <source>
        <dbReference type="PROSITE-ProRule" id="PRU00042"/>
    </source>
</evidence>
<evidence type="ECO:0000256" key="2">
    <source>
        <dbReference type="ARBA" id="ARBA00022737"/>
    </source>
</evidence>
<evidence type="ECO:0000256" key="4">
    <source>
        <dbReference type="ARBA" id="ARBA00022833"/>
    </source>
</evidence>
<reference evidence="7" key="1">
    <citation type="submission" date="2018-07" db="EMBL/GenBank/DDBJ databases">
        <authorList>
            <person name="Quirk P.G."/>
            <person name="Krulwich T.A."/>
        </authorList>
    </citation>
    <scope>NUCLEOTIDE SEQUENCE</scope>
</reference>
<dbReference type="PROSITE" id="PS50157">
    <property type="entry name" value="ZINC_FINGER_C2H2_2"/>
    <property type="match status" value="4"/>
</dbReference>